<gene>
    <name evidence="2" type="ORF">CO173_03710</name>
</gene>
<keyword evidence="1" id="KW-0472">Membrane</keyword>
<name>A0A2M7XE20_9BACT</name>
<evidence type="ECO:0000313" key="3">
    <source>
        <dbReference type="Proteomes" id="UP000231263"/>
    </source>
</evidence>
<reference evidence="3" key="1">
    <citation type="submission" date="2017-09" db="EMBL/GenBank/DDBJ databases">
        <title>Depth-based differentiation of microbial function through sediment-hosted aquifers and enrichment of novel symbionts in the deep terrestrial subsurface.</title>
        <authorList>
            <person name="Probst A.J."/>
            <person name="Ladd B."/>
            <person name="Jarett J.K."/>
            <person name="Geller-Mcgrath D.E."/>
            <person name="Sieber C.M.K."/>
            <person name="Emerson J.B."/>
            <person name="Anantharaman K."/>
            <person name="Thomas B.C."/>
            <person name="Malmstrom R."/>
            <person name="Stieglmeier M."/>
            <person name="Klingl A."/>
            <person name="Woyke T."/>
            <person name="Ryan C.M."/>
            <person name="Banfield J.F."/>
        </authorList>
    </citation>
    <scope>NUCLEOTIDE SEQUENCE [LARGE SCALE GENOMIC DNA]</scope>
</reference>
<dbReference type="Proteomes" id="UP000231263">
    <property type="component" value="Unassembled WGS sequence"/>
</dbReference>
<accession>A0A2M7XE20</accession>
<proteinExistence type="predicted"/>
<evidence type="ECO:0000256" key="1">
    <source>
        <dbReference type="SAM" id="Phobius"/>
    </source>
</evidence>
<feature type="transmembrane region" description="Helical" evidence="1">
    <location>
        <begin position="126"/>
        <end position="147"/>
    </location>
</feature>
<protein>
    <submittedName>
        <fullName evidence="2">Uncharacterized protein</fullName>
    </submittedName>
</protein>
<comment type="caution">
    <text evidence="2">The sequence shown here is derived from an EMBL/GenBank/DDBJ whole genome shotgun (WGS) entry which is preliminary data.</text>
</comment>
<keyword evidence="1" id="KW-0812">Transmembrane</keyword>
<dbReference type="AlphaFoldDB" id="A0A2M7XE20"/>
<evidence type="ECO:0000313" key="2">
    <source>
        <dbReference type="EMBL" id="PJA46119.1"/>
    </source>
</evidence>
<keyword evidence="1" id="KW-1133">Transmembrane helix</keyword>
<sequence length="356" mass="39997">MTVKPIENTLEVSATGEWEVNVTETLQNGAHALVVTDEFGNEDNAFLYVQGSVKTETLTVAGESPATVVYQVETLKEIFPPIFAWVGLILLILILSALTVNYLVLKRVSKNRKRKAEKKVSREIRFLRWASIILFVLLATFGIIFLLDKRILPAFNSTLQNSIFSSGQVAKQSSEPISKSGTVRDPYTLEPISGIELTSKEVTIITGESGYFSFSDVDVEQGIRIYNANLQKNITLLPSANPVEDIFFSIDLMNLLIKITNAEAQGDSNLLLPYFEKDVRDVLNKDKVVNTLPDIFDSTDVMAQTLYIYPIERIGEQVSISANRHYEDVVRVIVQNKNKSGSYNFVFLDGRWWLID</sequence>
<feature type="transmembrane region" description="Helical" evidence="1">
    <location>
        <begin position="82"/>
        <end position="105"/>
    </location>
</feature>
<organism evidence="2 3">
    <name type="scientific">Candidatus Uhrbacteria bacterium CG_4_9_14_3_um_filter_41_35</name>
    <dbReference type="NCBI Taxonomy" id="1975034"/>
    <lineage>
        <taxon>Bacteria</taxon>
        <taxon>Candidatus Uhriibacteriota</taxon>
    </lineage>
</organism>
<dbReference type="EMBL" id="PFWT01000017">
    <property type="protein sequence ID" value="PJA46119.1"/>
    <property type="molecule type" value="Genomic_DNA"/>
</dbReference>